<feature type="domain" description="4Fe-4S Mo/W bis-MGD-type" evidence="11">
    <location>
        <begin position="3"/>
        <end position="59"/>
    </location>
</feature>
<dbReference type="AlphaFoldDB" id="A0A093S3W1"/>
<evidence type="ECO:0000256" key="3">
    <source>
        <dbReference type="ARBA" id="ARBA00008747"/>
    </source>
</evidence>
<protein>
    <submittedName>
        <fullName evidence="12">Nitrate reductase</fullName>
    </submittedName>
</protein>
<dbReference type="eggNOG" id="COG0243">
    <property type="taxonomic scope" value="Bacteria"/>
</dbReference>
<evidence type="ECO:0000313" key="13">
    <source>
        <dbReference type="Proteomes" id="UP000032874"/>
    </source>
</evidence>
<sequence>MNAGVCRTTCPYCGVGCGVLAEHDGQGEVKISGDPTHPANLGRLCVKGSALGETLDLKGRLLWPLVEGRRVSWDRALDTVAERLLATMQQHGPQSVAFYGSGQLLTEDYYVANKLMKGFIGVANMDTNSRLCMASAVIGYKRGLGADAVPCNYEDIELADVVVLVGSNTAWAHPVVYQRLAQAKQQRPQMQVVVIDPRRTATCDIADLHLPLQPGSDAGLFNGLLHWIAQDPRIDRTELAERFSGAEAALQSAQAWSVAQVADFCQLDKADIECFYHLFSTREKVVTLYSQGVNQSSSGSDKCNAIINAHLLSGKIGLPGSGPFSITGQPNAMGGREVGGLANQLASHMGFTPQDIERVGRFWQSDNVATQPGLNAVDLFRAVECGDIKAVWIMGTNPVVSMPDADRVKQALERCPLVIVSEVMRHTDTAETADILLPALGWGEKDGTVTNSERRLSRQRAFLPAPGEAKADWWMLSQVAQRMGFADAFTYQHPAEIFREHAALSGFENNGSRAFDISGLAALSNQQWQQLEPIQWPVNAAFPNGRARLGDDGRFWHADGKAHLVAVAPSLPQSPWSTAYPMVLNTGRIRDQWHTMTRTGKAARLMRHISEPYCELHPQDAKTHDIQAGDLVRLSSAHGWMLVRARLDAGQARGSVFVPMHWNQQFSAQARADSLVAPITDPYSGQPESKHSRVRIQPWHTAWQATLFFADEPMSSPLALPAEHDVLPPPSTYWSKIPHEGVTQYLFADRTPVDDWQAWLAEHYGLENMQCQIAQGKGVFHLIGWREGRVVLACYVSAQSLNIDSDAVRQAFMAPPQLPHERHALLAGQAPHGQVKQGATICSCYSVGEDSIVGAIRQGCHSVAALGGALKCGTNCGSCIPELKALLSQHVPITVNELKKAG</sequence>
<keyword evidence="10" id="KW-0534">Nitrate assimilation</keyword>
<dbReference type="SMART" id="SM00926">
    <property type="entry name" value="Molybdop_Fe4S4"/>
    <property type="match status" value="1"/>
</dbReference>
<evidence type="ECO:0000256" key="9">
    <source>
        <dbReference type="ARBA" id="ARBA00023014"/>
    </source>
</evidence>
<dbReference type="GO" id="GO:0016020">
    <property type="term" value="C:membrane"/>
    <property type="evidence" value="ECO:0007669"/>
    <property type="project" value="TreeGrafter"/>
</dbReference>
<dbReference type="GO" id="GO:0043546">
    <property type="term" value="F:molybdopterin cofactor binding"/>
    <property type="evidence" value="ECO:0007669"/>
    <property type="project" value="InterPro"/>
</dbReference>
<dbReference type="GO" id="GO:0051539">
    <property type="term" value="F:4 iron, 4 sulfur cluster binding"/>
    <property type="evidence" value="ECO:0007669"/>
    <property type="project" value="UniProtKB-KW"/>
</dbReference>
<keyword evidence="8" id="KW-0408">Iron</keyword>
<dbReference type="Pfam" id="PF04324">
    <property type="entry name" value="Fer2_BFD"/>
    <property type="match status" value="1"/>
</dbReference>
<dbReference type="RefSeq" id="WP_039324585.1">
    <property type="nucleotide sequence ID" value="NZ_JQHM01000004.1"/>
</dbReference>
<evidence type="ECO:0000256" key="5">
    <source>
        <dbReference type="ARBA" id="ARBA00022505"/>
    </source>
</evidence>
<dbReference type="GO" id="GO:0042128">
    <property type="term" value="P:nitrate assimilation"/>
    <property type="evidence" value="ECO:0007669"/>
    <property type="project" value="UniProtKB-KW"/>
</dbReference>
<dbReference type="Proteomes" id="UP000032874">
    <property type="component" value="Unassembled WGS sequence"/>
</dbReference>
<proteinExistence type="inferred from homology"/>
<keyword evidence="9" id="KW-0411">Iron-sulfur</keyword>
<dbReference type="GO" id="GO:1990204">
    <property type="term" value="C:oxidoreductase complex"/>
    <property type="evidence" value="ECO:0007669"/>
    <property type="project" value="UniProtKB-ARBA"/>
</dbReference>
<dbReference type="Gene3D" id="3.40.50.740">
    <property type="match status" value="1"/>
</dbReference>
<dbReference type="CDD" id="cd02754">
    <property type="entry name" value="MopB_Nitrate-R-NapA-like"/>
    <property type="match status" value="1"/>
</dbReference>
<comment type="cofactor">
    <cofactor evidence="2">
        <name>[4Fe-4S] cluster</name>
        <dbReference type="ChEBI" id="CHEBI:49883"/>
    </cofactor>
</comment>
<dbReference type="GO" id="GO:0045333">
    <property type="term" value="P:cellular respiration"/>
    <property type="evidence" value="ECO:0007669"/>
    <property type="project" value="UniProtKB-ARBA"/>
</dbReference>
<dbReference type="InterPro" id="IPR007419">
    <property type="entry name" value="BFD-like_2Fe2S-bd_dom"/>
</dbReference>
<dbReference type="InterPro" id="IPR006963">
    <property type="entry name" value="Mopterin_OxRdtase_4Fe-4S_dom"/>
</dbReference>
<dbReference type="SUPFAM" id="SSF50692">
    <property type="entry name" value="ADC-like"/>
    <property type="match status" value="1"/>
</dbReference>
<evidence type="ECO:0000256" key="1">
    <source>
        <dbReference type="ARBA" id="ARBA00001942"/>
    </source>
</evidence>
<dbReference type="STRING" id="55207.KP22_13030"/>
<dbReference type="Gene3D" id="2.40.40.20">
    <property type="match status" value="1"/>
</dbReference>
<dbReference type="InterPro" id="IPR006656">
    <property type="entry name" value="Mopterin_OxRdtase"/>
</dbReference>
<evidence type="ECO:0000259" key="11">
    <source>
        <dbReference type="PROSITE" id="PS51669"/>
    </source>
</evidence>
<dbReference type="CDD" id="cd02791">
    <property type="entry name" value="MopB_CT_Nitrate-R-NapA-like"/>
    <property type="match status" value="1"/>
</dbReference>
<keyword evidence="7" id="KW-0560">Oxidoreductase</keyword>
<evidence type="ECO:0000256" key="7">
    <source>
        <dbReference type="ARBA" id="ARBA00023002"/>
    </source>
</evidence>
<keyword evidence="4" id="KW-0004">4Fe-4S</keyword>
<dbReference type="SUPFAM" id="SSF53706">
    <property type="entry name" value="Formate dehydrogenase/DMSO reductase, domains 1-3"/>
    <property type="match status" value="1"/>
</dbReference>
<dbReference type="Pfam" id="PF04879">
    <property type="entry name" value="Molybdop_Fe4S4"/>
    <property type="match status" value="1"/>
</dbReference>
<name>A0A093S3W1_9GAMM</name>
<dbReference type="Gene3D" id="3.40.228.10">
    <property type="entry name" value="Dimethylsulfoxide Reductase, domain 2"/>
    <property type="match status" value="1"/>
</dbReference>
<evidence type="ECO:0000313" key="12">
    <source>
        <dbReference type="EMBL" id="KFX04806.1"/>
    </source>
</evidence>
<comment type="similarity">
    <text evidence="3">Belongs to the prokaryotic molybdopterin-containing oxidoreductase family. NasA/NapA/NarB subfamily.</text>
</comment>
<reference evidence="12 13" key="1">
    <citation type="submission" date="2014-08" db="EMBL/GenBank/DDBJ databases">
        <title>Genome sequences of NCPPB Pectobacterium isolates.</title>
        <authorList>
            <person name="Glover R.H."/>
            <person name="Sapp M."/>
            <person name="Elphinstone J."/>
        </authorList>
    </citation>
    <scope>NUCLEOTIDE SEQUENCE [LARGE SCALE GENOMIC DNA]</scope>
    <source>
        <strain evidence="12 13">NCPPB 2795</strain>
    </source>
</reference>
<dbReference type="PROSITE" id="PS51669">
    <property type="entry name" value="4FE4S_MOW_BIS_MGD"/>
    <property type="match status" value="1"/>
</dbReference>
<dbReference type="PANTHER" id="PTHR43105:SF9">
    <property type="entry name" value="NADPH-FE(3+) OXIDOREDUCTASE SUBUNIT ALPHA"/>
    <property type="match status" value="1"/>
</dbReference>
<dbReference type="PROSITE" id="PS00551">
    <property type="entry name" value="MOLYBDOPTERIN_PROK_1"/>
    <property type="match status" value="1"/>
</dbReference>
<evidence type="ECO:0000256" key="2">
    <source>
        <dbReference type="ARBA" id="ARBA00001966"/>
    </source>
</evidence>
<dbReference type="InterPro" id="IPR009010">
    <property type="entry name" value="Asp_de-COase-like_dom_sf"/>
</dbReference>
<dbReference type="InterPro" id="IPR006657">
    <property type="entry name" value="MoPterin_dinucl-bd_dom"/>
</dbReference>
<evidence type="ECO:0000256" key="8">
    <source>
        <dbReference type="ARBA" id="ARBA00023004"/>
    </source>
</evidence>
<evidence type="ECO:0000256" key="4">
    <source>
        <dbReference type="ARBA" id="ARBA00022485"/>
    </source>
</evidence>
<dbReference type="InterPro" id="IPR027467">
    <property type="entry name" value="MopterinOxRdtase_cofactor_BS"/>
</dbReference>
<gene>
    <name evidence="12" type="ORF">KP22_13030</name>
</gene>
<dbReference type="GO" id="GO:0046872">
    <property type="term" value="F:metal ion binding"/>
    <property type="evidence" value="ECO:0007669"/>
    <property type="project" value="UniProtKB-KW"/>
</dbReference>
<dbReference type="InterPro" id="IPR041957">
    <property type="entry name" value="CT_Nitrate-R-NapA-like"/>
</dbReference>
<dbReference type="PANTHER" id="PTHR43105">
    <property type="entry name" value="RESPIRATORY NITRATE REDUCTASE"/>
    <property type="match status" value="1"/>
</dbReference>
<organism evidence="12 13">
    <name type="scientific">Pectobacterium betavasculorum</name>
    <dbReference type="NCBI Taxonomy" id="55207"/>
    <lineage>
        <taxon>Bacteria</taxon>
        <taxon>Pseudomonadati</taxon>
        <taxon>Pseudomonadota</taxon>
        <taxon>Gammaproteobacteria</taxon>
        <taxon>Enterobacterales</taxon>
        <taxon>Pectobacteriaceae</taxon>
        <taxon>Pectobacterium</taxon>
    </lineage>
</organism>
<dbReference type="InterPro" id="IPR041854">
    <property type="entry name" value="BFD-like_2Fe2S-bd_dom_sf"/>
</dbReference>
<dbReference type="Gene3D" id="2.20.25.90">
    <property type="entry name" value="ADC-like domains"/>
    <property type="match status" value="1"/>
</dbReference>
<keyword evidence="5" id="KW-0500">Molybdenum</keyword>
<comment type="cofactor">
    <cofactor evidence="1">
        <name>Mo-bis(molybdopterin guanine dinucleotide)</name>
        <dbReference type="ChEBI" id="CHEBI:60539"/>
    </cofactor>
</comment>
<dbReference type="GO" id="GO:0016491">
    <property type="term" value="F:oxidoreductase activity"/>
    <property type="evidence" value="ECO:0007669"/>
    <property type="project" value="UniProtKB-KW"/>
</dbReference>
<accession>A0A093S3W1</accession>
<dbReference type="EMBL" id="JQHM01000004">
    <property type="protein sequence ID" value="KFX04806.1"/>
    <property type="molecule type" value="Genomic_DNA"/>
</dbReference>
<comment type="caution">
    <text evidence="12">The sequence shown here is derived from an EMBL/GenBank/DDBJ whole genome shotgun (WGS) entry which is preliminary data.</text>
</comment>
<evidence type="ECO:0000256" key="6">
    <source>
        <dbReference type="ARBA" id="ARBA00022723"/>
    </source>
</evidence>
<evidence type="ECO:0000256" key="10">
    <source>
        <dbReference type="ARBA" id="ARBA00023063"/>
    </source>
</evidence>
<dbReference type="eggNOG" id="COG1251">
    <property type="taxonomic scope" value="Bacteria"/>
</dbReference>
<dbReference type="InterPro" id="IPR050123">
    <property type="entry name" value="Prok_molybdopt-oxidoreductase"/>
</dbReference>
<keyword evidence="6" id="KW-0479">Metal-binding</keyword>
<dbReference type="Gene3D" id="1.10.10.1100">
    <property type="entry name" value="BFD-like [2Fe-2S]-binding domain"/>
    <property type="match status" value="1"/>
</dbReference>
<dbReference type="Pfam" id="PF01568">
    <property type="entry name" value="Molydop_binding"/>
    <property type="match status" value="1"/>
</dbReference>
<dbReference type="Pfam" id="PF00384">
    <property type="entry name" value="Molybdopterin"/>
    <property type="match status" value="1"/>
</dbReference>